<dbReference type="GO" id="GO:0006397">
    <property type="term" value="P:mRNA processing"/>
    <property type="evidence" value="ECO:0007669"/>
    <property type="project" value="UniProtKB-UniRule"/>
</dbReference>
<keyword evidence="6 15" id="KW-0698">rRNA processing</keyword>
<dbReference type="SUPFAM" id="SSF69065">
    <property type="entry name" value="RNase III domain-like"/>
    <property type="match status" value="1"/>
</dbReference>
<dbReference type="HAMAP" id="MF_00104">
    <property type="entry name" value="RNase_III"/>
    <property type="match status" value="1"/>
</dbReference>
<evidence type="ECO:0000256" key="10">
    <source>
        <dbReference type="ARBA" id="ARBA00022723"/>
    </source>
</evidence>
<feature type="binding site" evidence="15">
    <location>
        <position position="41"/>
    </location>
    <ligand>
        <name>Mg(2+)</name>
        <dbReference type="ChEBI" id="CHEBI:18420"/>
    </ligand>
</feature>
<dbReference type="KEGG" id="lch:Lcho_0598"/>
<evidence type="ECO:0000256" key="4">
    <source>
        <dbReference type="ARBA" id="ARBA00011738"/>
    </source>
</evidence>
<dbReference type="Gene3D" id="1.10.1520.10">
    <property type="entry name" value="Ribonuclease III domain"/>
    <property type="match status" value="1"/>
</dbReference>
<dbReference type="GO" id="GO:0005737">
    <property type="term" value="C:cytoplasm"/>
    <property type="evidence" value="ECO:0007669"/>
    <property type="project" value="UniProtKB-SubCell"/>
</dbReference>
<keyword evidence="12 15" id="KW-0378">Hydrolase</keyword>
<evidence type="ECO:0000256" key="14">
    <source>
        <dbReference type="ARBA" id="ARBA00022884"/>
    </source>
</evidence>
<dbReference type="FunFam" id="1.10.1520.10:FF:000001">
    <property type="entry name" value="Ribonuclease 3"/>
    <property type="match status" value="1"/>
</dbReference>
<dbReference type="GO" id="GO:0008033">
    <property type="term" value="P:tRNA processing"/>
    <property type="evidence" value="ECO:0007669"/>
    <property type="project" value="UniProtKB-KW"/>
</dbReference>
<dbReference type="InterPro" id="IPR014720">
    <property type="entry name" value="dsRBD_dom"/>
</dbReference>
<feature type="active site" evidence="15">
    <location>
        <position position="45"/>
    </location>
</feature>
<comment type="similarity">
    <text evidence="3">Belongs to the ribonuclease III family.</text>
</comment>
<evidence type="ECO:0000256" key="7">
    <source>
        <dbReference type="ARBA" id="ARBA00022664"/>
    </source>
</evidence>
<dbReference type="SMART" id="SM00358">
    <property type="entry name" value="DSRM"/>
    <property type="match status" value="1"/>
</dbReference>
<evidence type="ECO:0000256" key="5">
    <source>
        <dbReference type="ARBA" id="ARBA00022490"/>
    </source>
</evidence>
<feature type="domain" description="DRBM" evidence="16">
    <location>
        <begin position="155"/>
        <end position="225"/>
    </location>
</feature>
<dbReference type="InterPro" id="IPR000999">
    <property type="entry name" value="RNase_III_dom"/>
</dbReference>
<organism evidence="18 19">
    <name type="scientific">Leptothrix cholodnii (strain ATCC 51168 / LMG 8142 / SP-6)</name>
    <name type="common">Leptothrix discophora (strain SP-6)</name>
    <dbReference type="NCBI Taxonomy" id="395495"/>
    <lineage>
        <taxon>Bacteria</taxon>
        <taxon>Pseudomonadati</taxon>
        <taxon>Pseudomonadota</taxon>
        <taxon>Betaproteobacteria</taxon>
        <taxon>Burkholderiales</taxon>
        <taxon>Sphaerotilaceae</taxon>
        <taxon>Leptothrix</taxon>
    </lineage>
</organism>
<evidence type="ECO:0000256" key="15">
    <source>
        <dbReference type="HAMAP-Rule" id="MF_00104"/>
    </source>
</evidence>
<dbReference type="EC" id="3.1.26.3" evidence="15"/>
<dbReference type="PANTHER" id="PTHR11207:SF0">
    <property type="entry name" value="RIBONUCLEASE 3"/>
    <property type="match status" value="1"/>
</dbReference>
<comment type="subunit">
    <text evidence="4 15">Homodimer.</text>
</comment>
<evidence type="ECO:0000256" key="6">
    <source>
        <dbReference type="ARBA" id="ARBA00022552"/>
    </source>
</evidence>
<evidence type="ECO:0000256" key="13">
    <source>
        <dbReference type="ARBA" id="ARBA00022842"/>
    </source>
</evidence>
<comment type="subcellular location">
    <subcellularLocation>
        <location evidence="2 15">Cytoplasm</location>
    </subcellularLocation>
</comment>
<evidence type="ECO:0000256" key="12">
    <source>
        <dbReference type="ARBA" id="ARBA00022801"/>
    </source>
</evidence>
<dbReference type="Pfam" id="PF00035">
    <property type="entry name" value="dsrm"/>
    <property type="match status" value="1"/>
</dbReference>
<dbReference type="GO" id="GO:0006364">
    <property type="term" value="P:rRNA processing"/>
    <property type="evidence" value="ECO:0007669"/>
    <property type="project" value="UniProtKB-UniRule"/>
</dbReference>
<dbReference type="Gene3D" id="3.30.160.20">
    <property type="match status" value="1"/>
</dbReference>
<keyword evidence="13 15" id="KW-0460">Magnesium</keyword>
<dbReference type="GO" id="GO:0004525">
    <property type="term" value="F:ribonuclease III activity"/>
    <property type="evidence" value="ECO:0007669"/>
    <property type="project" value="UniProtKB-UniRule"/>
</dbReference>
<feature type="binding site" evidence="15">
    <location>
        <position position="117"/>
    </location>
    <ligand>
        <name>Mg(2+)</name>
        <dbReference type="ChEBI" id="CHEBI:18420"/>
    </ligand>
</feature>
<dbReference type="CDD" id="cd00593">
    <property type="entry name" value="RIBOc"/>
    <property type="match status" value="1"/>
</dbReference>
<dbReference type="GO" id="GO:0046872">
    <property type="term" value="F:metal ion binding"/>
    <property type="evidence" value="ECO:0007669"/>
    <property type="project" value="UniProtKB-KW"/>
</dbReference>
<keyword evidence="10 15" id="KW-0479">Metal-binding</keyword>
<feature type="binding site" evidence="15">
    <location>
        <position position="114"/>
    </location>
    <ligand>
        <name>Mg(2+)</name>
        <dbReference type="ChEBI" id="CHEBI:18420"/>
    </ligand>
</feature>
<comment type="cofactor">
    <cofactor evidence="15">
        <name>Mg(2+)</name>
        <dbReference type="ChEBI" id="CHEBI:18420"/>
    </cofactor>
</comment>
<dbReference type="FunFam" id="3.30.160.20:FF:000003">
    <property type="entry name" value="Ribonuclease 3"/>
    <property type="match status" value="1"/>
</dbReference>
<evidence type="ECO:0000256" key="8">
    <source>
        <dbReference type="ARBA" id="ARBA00022694"/>
    </source>
</evidence>
<keyword evidence="8 15" id="KW-0819">tRNA processing</keyword>
<reference evidence="18 19" key="1">
    <citation type="submission" date="2008-03" db="EMBL/GenBank/DDBJ databases">
        <title>Complete sequence of Leptothrix cholodnii SP-6.</title>
        <authorList>
            <consortium name="US DOE Joint Genome Institute"/>
            <person name="Copeland A."/>
            <person name="Lucas S."/>
            <person name="Lapidus A."/>
            <person name="Glavina del Rio T."/>
            <person name="Dalin E."/>
            <person name="Tice H."/>
            <person name="Bruce D."/>
            <person name="Goodwin L."/>
            <person name="Pitluck S."/>
            <person name="Chertkov O."/>
            <person name="Brettin T."/>
            <person name="Detter J.C."/>
            <person name="Han C."/>
            <person name="Kuske C.R."/>
            <person name="Schmutz J."/>
            <person name="Larimer F."/>
            <person name="Land M."/>
            <person name="Hauser L."/>
            <person name="Kyrpides N."/>
            <person name="Lykidis A."/>
            <person name="Emerson D."/>
            <person name="Richardson P."/>
        </authorList>
    </citation>
    <scope>NUCLEOTIDE SEQUENCE [LARGE SCALE GENOMIC DNA]</scope>
    <source>
        <strain evidence="19">ATCC 51168 / LMG 8142 / SP-6</strain>
    </source>
</reference>
<dbReference type="SMART" id="SM00535">
    <property type="entry name" value="RIBOc"/>
    <property type="match status" value="1"/>
</dbReference>
<evidence type="ECO:0000256" key="1">
    <source>
        <dbReference type="ARBA" id="ARBA00000109"/>
    </source>
</evidence>
<dbReference type="CDD" id="cd10845">
    <property type="entry name" value="DSRM_RNAse_III_family"/>
    <property type="match status" value="1"/>
</dbReference>
<dbReference type="HOGENOM" id="CLU_000907_1_1_4"/>
<dbReference type="PROSITE" id="PS50142">
    <property type="entry name" value="RNASE_3_2"/>
    <property type="match status" value="1"/>
</dbReference>
<keyword evidence="7 15" id="KW-0507">mRNA processing</keyword>
<feature type="active site" evidence="15">
    <location>
        <position position="117"/>
    </location>
</feature>
<feature type="domain" description="RNase III" evidence="17">
    <location>
        <begin position="6"/>
        <end position="128"/>
    </location>
</feature>
<evidence type="ECO:0000256" key="2">
    <source>
        <dbReference type="ARBA" id="ARBA00004496"/>
    </source>
</evidence>
<evidence type="ECO:0000256" key="9">
    <source>
        <dbReference type="ARBA" id="ARBA00022722"/>
    </source>
</evidence>
<evidence type="ECO:0000313" key="19">
    <source>
        <dbReference type="Proteomes" id="UP000001693"/>
    </source>
</evidence>
<evidence type="ECO:0000259" key="17">
    <source>
        <dbReference type="PROSITE" id="PS50142"/>
    </source>
</evidence>
<dbReference type="AlphaFoldDB" id="B1XZM7"/>
<dbReference type="OrthoDB" id="9805026at2"/>
<dbReference type="eggNOG" id="COG0571">
    <property type="taxonomic scope" value="Bacteria"/>
</dbReference>
<dbReference type="InterPro" id="IPR036389">
    <property type="entry name" value="RNase_III_sf"/>
</dbReference>
<dbReference type="PROSITE" id="PS00517">
    <property type="entry name" value="RNASE_3_1"/>
    <property type="match status" value="1"/>
</dbReference>
<evidence type="ECO:0000256" key="11">
    <source>
        <dbReference type="ARBA" id="ARBA00022759"/>
    </source>
</evidence>
<keyword evidence="9 15" id="KW-0540">Nuclease</keyword>
<keyword evidence="14 15" id="KW-0694">RNA-binding</keyword>
<gene>
    <name evidence="15" type="primary">rnc</name>
    <name evidence="18" type="ordered locus">Lcho_0598</name>
</gene>
<dbReference type="GO" id="GO:0042802">
    <property type="term" value="F:identical protein binding"/>
    <property type="evidence" value="ECO:0007669"/>
    <property type="project" value="UniProtKB-ARBA"/>
</dbReference>
<dbReference type="NCBIfam" id="TIGR02191">
    <property type="entry name" value="RNaseIII"/>
    <property type="match status" value="1"/>
</dbReference>
<proteinExistence type="inferred from homology"/>
<dbReference type="RefSeq" id="WP_012345635.1">
    <property type="nucleotide sequence ID" value="NC_010524.1"/>
</dbReference>
<dbReference type="GO" id="GO:0003725">
    <property type="term" value="F:double-stranded RNA binding"/>
    <property type="evidence" value="ECO:0007669"/>
    <property type="project" value="TreeGrafter"/>
</dbReference>
<dbReference type="GO" id="GO:0010468">
    <property type="term" value="P:regulation of gene expression"/>
    <property type="evidence" value="ECO:0007669"/>
    <property type="project" value="TreeGrafter"/>
</dbReference>
<protein>
    <recommendedName>
        <fullName evidence="15">Ribonuclease 3</fullName>
        <ecNumber evidence="15">3.1.26.3</ecNumber>
    </recommendedName>
    <alternativeName>
        <fullName evidence="15">Ribonuclease III</fullName>
        <shortName evidence="15">RNase III</shortName>
    </alternativeName>
</protein>
<dbReference type="Proteomes" id="UP000001693">
    <property type="component" value="Chromosome"/>
</dbReference>
<evidence type="ECO:0000313" key="18">
    <source>
        <dbReference type="EMBL" id="ACB32873.1"/>
    </source>
</evidence>
<dbReference type="PROSITE" id="PS50137">
    <property type="entry name" value="DS_RBD"/>
    <property type="match status" value="1"/>
</dbReference>
<dbReference type="STRING" id="395495.Lcho_0598"/>
<name>B1XZM7_LEPCP</name>
<comment type="catalytic activity">
    <reaction evidence="1 15">
        <text>Endonucleolytic cleavage to 5'-phosphomonoester.</text>
        <dbReference type="EC" id="3.1.26.3"/>
    </reaction>
</comment>
<evidence type="ECO:0000256" key="3">
    <source>
        <dbReference type="ARBA" id="ARBA00010183"/>
    </source>
</evidence>
<dbReference type="PANTHER" id="PTHR11207">
    <property type="entry name" value="RIBONUCLEASE III"/>
    <property type="match status" value="1"/>
</dbReference>
<accession>B1XZM7</accession>
<dbReference type="EMBL" id="CP001013">
    <property type="protein sequence ID" value="ACB32873.1"/>
    <property type="molecule type" value="Genomic_DNA"/>
</dbReference>
<dbReference type="SUPFAM" id="SSF54768">
    <property type="entry name" value="dsRNA-binding domain-like"/>
    <property type="match status" value="1"/>
</dbReference>
<keyword evidence="19" id="KW-1185">Reference proteome</keyword>
<dbReference type="Pfam" id="PF14622">
    <property type="entry name" value="Ribonucleas_3_3"/>
    <property type="match status" value="1"/>
</dbReference>
<keyword evidence="15" id="KW-0699">rRNA-binding</keyword>
<evidence type="ECO:0000259" key="16">
    <source>
        <dbReference type="PROSITE" id="PS50137"/>
    </source>
</evidence>
<keyword evidence="5 15" id="KW-0963">Cytoplasm</keyword>
<sequence length="228" mass="25321">MSTYPLDTLQARLGHVFRDQSLLLRAVSHRSHGADHNERLEFLGDAVLNMTVSDLLFDQFDDSPEGDLTRVRAHLVRQDMLHRLALSLQLPAVLRLSDGEARAGGAQRPSILADAMEAVIGAVYRDAGYEAAQALVRRLFEPLVSETVTQAWAKDAKTQLQEWLQARRQSVPEYRIETTRGRAHDQTFVVVCSVAGPGIEARGEGRSRRAAEQEAARLVLEQLSSTPE</sequence>
<comment type="function">
    <text evidence="15">Digests double-stranded RNA. Involved in the processing of primary rRNA transcript to yield the immediate precursors to the large and small rRNAs (23S and 16S). Processes some mRNAs, and tRNAs when they are encoded in the rRNA operon. Processes pre-crRNA and tracrRNA of type II CRISPR loci if present in the organism.</text>
</comment>
<keyword evidence="11 15" id="KW-0255">Endonuclease</keyword>
<dbReference type="GO" id="GO:0019843">
    <property type="term" value="F:rRNA binding"/>
    <property type="evidence" value="ECO:0007669"/>
    <property type="project" value="UniProtKB-KW"/>
</dbReference>
<dbReference type="InterPro" id="IPR011907">
    <property type="entry name" value="RNase_III"/>
</dbReference>